<keyword evidence="6" id="KW-1185">Reference proteome</keyword>
<gene>
    <name evidence="5" type="ORF">GARC_4748</name>
</gene>
<reference evidence="5 6" key="1">
    <citation type="journal article" date="2017" name="Antonie Van Leeuwenhoek">
        <title>Rhizobium rhizosphaerae sp. nov., a novel species isolated from rice rhizosphere.</title>
        <authorList>
            <person name="Zhao J.J."/>
            <person name="Zhang J."/>
            <person name="Zhang R.J."/>
            <person name="Zhang C.W."/>
            <person name="Yin H.Q."/>
            <person name="Zhang X.X."/>
        </authorList>
    </citation>
    <scope>NUCLEOTIDE SEQUENCE [LARGE SCALE GENOMIC DNA]</scope>
    <source>
        <strain evidence="5 6">BSs20135</strain>
    </source>
</reference>
<dbReference type="AlphaFoldDB" id="K6YCL0"/>
<dbReference type="Proteomes" id="UP000006327">
    <property type="component" value="Unassembled WGS sequence"/>
</dbReference>
<sequence>MQLPAMKKPSNDRRIPKQKRSKEKVEKILDCAAQMMAENSADDISTHSVAARAGIAIGSVYQFFPNIEMIKIALIERVMNKLYLTIIEMLEQSGSNNLLELTTDMIDASLSFYERHQDTARTIILSQHSEAFLIVNEKINARIIEAIVAHIRRHDKSQCEDTVKRRVSVSVAVGDAMAVLVWSTKDPLERAELVKEWKIMVGNYALNINSQS</sequence>
<accession>K6YCL0</accession>
<dbReference type="STRING" id="493475.GARC_4748"/>
<evidence type="ECO:0000256" key="1">
    <source>
        <dbReference type="ARBA" id="ARBA00023125"/>
    </source>
</evidence>
<dbReference type="SUPFAM" id="SSF46689">
    <property type="entry name" value="Homeodomain-like"/>
    <property type="match status" value="1"/>
</dbReference>
<evidence type="ECO:0000313" key="5">
    <source>
        <dbReference type="EMBL" id="GAC21686.1"/>
    </source>
</evidence>
<organism evidence="5 6">
    <name type="scientific">Paraglaciecola arctica BSs20135</name>
    <dbReference type="NCBI Taxonomy" id="493475"/>
    <lineage>
        <taxon>Bacteria</taxon>
        <taxon>Pseudomonadati</taxon>
        <taxon>Pseudomonadota</taxon>
        <taxon>Gammaproteobacteria</taxon>
        <taxon>Alteromonadales</taxon>
        <taxon>Alteromonadaceae</taxon>
        <taxon>Paraglaciecola</taxon>
    </lineage>
</organism>
<evidence type="ECO:0000256" key="3">
    <source>
        <dbReference type="SAM" id="MobiDB-lite"/>
    </source>
</evidence>
<feature type="DNA-binding region" description="H-T-H motif" evidence="2">
    <location>
        <begin position="45"/>
        <end position="64"/>
    </location>
</feature>
<feature type="region of interest" description="Disordered" evidence="3">
    <location>
        <begin position="1"/>
        <end position="21"/>
    </location>
</feature>
<dbReference type="RefSeq" id="WP_007624937.1">
    <property type="nucleotide sequence ID" value="NZ_BAEO01000065.1"/>
</dbReference>
<dbReference type="EMBL" id="BAEO01000065">
    <property type="protein sequence ID" value="GAC21686.1"/>
    <property type="molecule type" value="Genomic_DNA"/>
</dbReference>
<comment type="caution">
    <text evidence="5">The sequence shown here is derived from an EMBL/GenBank/DDBJ whole genome shotgun (WGS) entry which is preliminary data.</text>
</comment>
<protein>
    <recommendedName>
        <fullName evidence="4">HTH tetR-type domain-containing protein</fullName>
    </recommendedName>
</protein>
<dbReference type="GO" id="GO:0003677">
    <property type="term" value="F:DNA binding"/>
    <property type="evidence" value="ECO:0007669"/>
    <property type="project" value="UniProtKB-UniRule"/>
</dbReference>
<keyword evidence="1 2" id="KW-0238">DNA-binding</keyword>
<dbReference type="eggNOG" id="COG1309">
    <property type="taxonomic scope" value="Bacteria"/>
</dbReference>
<dbReference type="Pfam" id="PF00440">
    <property type="entry name" value="TetR_N"/>
    <property type="match status" value="1"/>
</dbReference>
<dbReference type="OrthoDB" id="9816320at2"/>
<feature type="domain" description="HTH tetR-type" evidence="4">
    <location>
        <begin position="22"/>
        <end position="82"/>
    </location>
</feature>
<dbReference type="InterPro" id="IPR001647">
    <property type="entry name" value="HTH_TetR"/>
</dbReference>
<evidence type="ECO:0000256" key="2">
    <source>
        <dbReference type="PROSITE-ProRule" id="PRU00335"/>
    </source>
</evidence>
<dbReference type="PROSITE" id="PS50977">
    <property type="entry name" value="HTH_TETR_2"/>
    <property type="match status" value="1"/>
</dbReference>
<evidence type="ECO:0000259" key="4">
    <source>
        <dbReference type="PROSITE" id="PS50977"/>
    </source>
</evidence>
<dbReference type="Gene3D" id="1.10.357.10">
    <property type="entry name" value="Tetracycline Repressor, domain 2"/>
    <property type="match status" value="1"/>
</dbReference>
<name>K6YCL0_9ALTE</name>
<dbReference type="InterPro" id="IPR009057">
    <property type="entry name" value="Homeodomain-like_sf"/>
</dbReference>
<proteinExistence type="predicted"/>
<evidence type="ECO:0000313" key="6">
    <source>
        <dbReference type="Proteomes" id="UP000006327"/>
    </source>
</evidence>